<sequence>MKASITYRHRGHYHMSHLPNRNENEIIFVLHGYGQLAEFFLKKLEPIFREERLIIVPEATNYAYQKGFSGRVGAIWMTSHERETAIENNNNYLNSVLESVLIKYEVMPSIKVFGFSQGAATATRWVSQLAVQVDKLVLWSGGFAHDLNITQAGEKLKKTEVIVVLGDEDPMITDESIQKQNEFIATLPFEVTRVEFKGGHDLDLPTLRSIFA</sequence>
<reference evidence="4" key="1">
    <citation type="submission" date="2022-08" db="EMBL/GenBank/DDBJ databases">
        <authorList>
            <person name="Zhang D."/>
        </authorList>
    </citation>
    <scope>NUCLEOTIDE SEQUENCE</scope>
    <source>
        <strain evidence="4">XJ19-11</strain>
    </source>
</reference>
<accession>A0A9X2PA19</accession>
<dbReference type="AlphaFoldDB" id="A0A9X2PA19"/>
<evidence type="ECO:0000313" key="5">
    <source>
        <dbReference type="Proteomes" id="UP001142175"/>
    </source>
</evidence>
<dbReference type="InterPro" id="IPR050565">
    <property type="entry name" value="LYPA1-2/EST-like"/>
</dbReference>
<evidence type="ECO:0000313" key="4">
    <source>
        <dbReference type="EMBL" id="MCR9017113.1"/>
    </source>
</evidence>
<keyword evidence="2 4" id="KW-0378">Hydrolase</keyword>
<protein>
    <submittedName>
        <fullName evidence="4">Alpha/beta hydrolase</fullName>
    </submittedName>
</protein>
<dbReference type="Gene3D" id="3.40.50.1820">
    <property type="entry name" value="alpha/beta hydrolase"/>
    <property type="match status" value="1"/>
</dbReference>
<dbReference type="InterPro" id="IPR003140">
    <property type="entry name" value="PLipase/COase/thioEstase"/>
</dbReference>
<dbReference type="PANTHER" id="PTHR10655:SF17">
    <property type="entry name" value="LYSOPHOSPHOLIPASE-LIKE PROTEIN 1"/>
    <property type="match status" value="1"/>
</dbReference>
<dbReference type="EMBL" id="JANSUY010000024">
    <property type="protein sequence ID" value="MCR9017113.1"/>
    <property type="molecule type" value="Genomic_DNA"/>
</dbReference>
<feature type="domain" description="Phospholipase/carboxylesterase/thioesterase" evidence="3">
    <location>
        <begin position="20"/>
        <end position="204"/>
    </location>
</feature>
<comment type="caution">
    <text evidence="4">The sequence shown here is derived from an EMBL/GenBank/DDBJ whole genome shotgun (WGS) entry which is preliminary data.</text>
</comment>
<comment type="similarity">
    <text evidence="1">Belongs to the AB hydrolase superfamily. AB hydrolase 2 family.</text>
</comment>
<dbReference type="Pfam" id="PF02230">
    <property type="entry name" value="Abhydrolase_2"/>
    <property type="match status" value="1"/>
</dbReference>
<organism evidence="4 5">
    <name type="scientific">Aquiflexum gelatinilyticum</name>
    <dbReference type="NCBI Taxonomy" id="2961943"/>
    <lineage>
        <taxon>Bacteria</taxon>
        <taxon>Pseudomonadati</taxon>
        <taxon>Bacteroidota</taxon>
        <taxon>Cytophagia</taxon>
        <taxon>Cytophagales</taxon>
        <taxon>Cyclobacteriaceae</taxon>
        <taxon>Aquiflexum</taxon>
    </lineage>
</organism>
<dbReference type="PANTHER" id="PTHR10655">
    <property type="entry name" value="LYSOPHOSPHOLIPASE-RELATED"/>
    <property type="match status" value="1"/>
</dbReference>
<dbReference type="SUPFAM" id="SSF53474">
    <property type="entry name" value="alpha/beta-Hydrolases"/>
    <property type="match status" value="1"/>
</dbReference>
<dbReference type="Proteomes" id="UP001142175">
    <property type="component" value="Unassembled WGS sequence"/>
</dbReference>
<evidence type="ECO:0000256" key="1">
    <source>
        <dbReference type="ARBA" id="ARBA00006499"/>
    </source>
</evidence>
<dbReference type="InterPro" id="IPR029058">
    <property type="entry name" value="AB_hydrolase_fold"/>
</dbReference>
<evidence type="ECO:0000256" key="2">
    <source>
        <dbReference type="ARBA" id="ARBA00022801"/>
    </source>
</evidence>
<dbReference type="GO" id="GO:0016787">
    <property type="term" value="F:hydrolase activity"/>
    <property type="evidence" value="ECO:0007669"/>
    <property type="project" value="UniProtKB-KW"/>
</dbReference>
<keyword evidence="5" id="KW-1185">Reference proteome</keyword>
<proteinExistence type="inferred from homology"/>
<gene>
    <name evidence="4" type="ORF">NU887_18910</name>
</gene>
<dbReference type="RefSeq" id="WP_258424957.1">
    <property type="nucleotide sequence ID" value="NZ_JANSUY010000024.1"/>
</dbReference>
<name>A0A9X2PA19_9BACT</name>
<evidence type="ECO:0000259" key="3">
    <source>
        <dbReference type="Pfam" id="PF02230"/>
    </source>
</evidence>